<evidence type="ECO:0000256" key="1">
    <source>
        <dbReference type="SAM" id="MobiDB-lite"/>
    </source>
</evidence>
<name>A0ABQ6IH90_9MICO</name>
<accession>A0ABQ6IH90</accession>
<dbReference type="Proteomes" id="UP001157125">
    <property type="component" value="Unassembled WGS sequence"/>
</dbReference>
<evidence type="ECO:0000313" key="3">
    <source>
        <dbReference type="Proteomes" id="UP001157125"/>
    </source>
</evidence>
<reference evidence="3" key="1">
    <citation type="journal article" date="2019" name="Int. J. Syst. Evol. Microbiol.">
        <title>The Global Catalogue of Microorganisms (GCM) 10K type strain sequencing project: providing services to taxonomists for standard genome sequencing and annotation.</title>
        <authorList>
            <consortium name="The Broad Institute Genomics Platform"/>
            <consortium name="The Broad Institute Genome Sequencing Center for Infectious Disease"/>
            <person name="Wu L."/>
            <person name="Ma J."/>
        </authorList>
    </citation>
    <scope>NUCLEOTIDE SEQUENCE [LARGE SCALE GENOMIC DNA]</scope>
    <source>
        <strain evidence="3">NBRC 112299</strain>
    </source>
</reference>
<feature type="region of interest" description="Disordered" evidence="1">
    <location>
        <begin position="62"/>
        <end position="81"/>
    </location>
</feature>
<dbReference type="EMBL" id="BSUN01000001">
    <property type="protein sequence ID" value="GMA36112.1"/>
    <property type="molecule type" value="Genomic_DNA"/>
</dbReference>
<evidence type="ECO:0000313" key="2">
    <source>
        <dbReference type="EMBL" id="GMA36112.1"/>
    </source>
</evidence>
<sequence>MRGDQAMVDTATWLLSAESHAALTRWVRPDLSEFPDYAHQFISLEWGGKREHATWFSDAEAAKPGHRTHPHGTHSGVSLASRSDEDAQIIRDTVAGALADAGEAGFGDYLLMYLALAGPEDAADAWEQAVALDDAAIDNGNTRAAMLAFIAAQMG</sequence>
<dbReference type="PROSITE" id="PS52008">
    <property type="entry name" value="GH81"/>
    <property type="match status" value="1"/>
</dbReference>
<dbReference type="InterPro" id="IPR005200">
    <property type="entry name" value="Endo-beta-glucanase"/>
</dbReference>
<dbReference type="RefSeq" id="WP_284328393.1">
    <property type="nucleotide sequence ID" value="NZ_BSUN01000001.1"/>
</dbReference>
<keyword evidence="3" id="KW-1185">Reference proteome</keyword>
<proteinExistence type="predicted"/>
<gene>
    <name evidence="2" type="ORF">GCM10025876_23160</name>
</gene>
<protein>
    <submittedName>
        <fullName evidence="2">Uncharacterized protein</fullName>
    </submittedName>
</protein>
<organism evidence="2 3">
    <name type="scientific">Demequina litorisediminis</name>
    <dbReference type="NCBI Taxonomy" id="1849022"/>
    <lineage>
        <taxon>Bacteria</taxon>
        <taxon>Bacillati</taxon>
        <taxon>Actinomycetota</taxon>
        <taxon>Actinomycetes</taxon>
        <taxon>Micrococcales</taxon>
        <taxon>Demequinaceae</taxon>
        <taxon>Demequina</taxon>
    </lineage>
</organism>
<comment type="caution">
    <text evidence="2">The sequence shown here is derived from an EMBL/GenBank/DDBJ whole genome shotgun (WGS) entry which is preliminary data.</text>
</comment>